<dbReference type="OrthoDB" id="2305498at2759"/>
<feature type="compositionally biased region" description="Basic and acidic residues" evidence="1">
    <location>
        <begin position="863"/>
        <end position="878"/>
    </location>
</feature>
<gene>
    <name evidence="3" type="ORF">PNOK_0096800</name>
</gene>
<dbReference type="STRING" id="2282107.A0A286UWB4"/>
<evidence type="ECO:0000313" key="3">
    <source>
        <dbReference type="EMBL" id="PAV23900.1"/>
    </source>
</evidence>
<feature type="compositionally biased region" description="Polar residues" evidence="1">
    <location>
        <begin position="825"/>
        <end position="838"/>
    </location>
</feature>
<dbReference type="SUPFAM" id="SSF160631">
    <property type="entry name" value="SMI1/KNR4-like"/>
    <property type="match status" value="1"/>
</dbReference>
<dbReference type="Pfam" id="PF09346">
    <property type="entry name" value="SMI1_KNR4"/>
    <property type="match status" value="1"/>
</dbReference>
<dbReference type="SMART" id="SM00860">
    <property type="entry name" value="SMI1_KNR4"/>
    <property type="match status" value="1"/>
</dbReference>
<dbReference type="InterPro" id="IPR051873">
    <property type="entry name" value="KNR4/SMI1_regulator"/>
</dbReference>
<dbReference type="InterPro" id="IPR056672">
    <property type="entry name" value="DUF7770"/>
</dbReference>
<feature type="compositionally biased region" description="Basic residues" evidence="1">
    <location>
        <begin position="843"/>
        <end position="859"/>
    </location>
</feature>
<protein>
    <submittedName>
        <fullName evidence="3">Glucan synthesis regulatory</fullName>
    </submittedName>
</protein>
<dbReference type="PANTHER" id="PTHR47432">
    <property type="entry name" value="CELL WALL ASSEMBLY REGULATOR SMI1"/>
    <property type="match status" value="1"/>
</dbReference>
<organism evidence="3 4">
    <name type="scientific">Pyrrhoderma noxium</name>
    <dbReference type="NCBI Taxonomy" id="2282107"/>
    <lineage>
        <taxon>Eukaryota</taxon>
        <taxon>Fungi</taxon>
        <taxon>Dikarya</taxon>
        <taxon>Basidiomycota</taxon>
        <taxon>Agaricomycotina</taxon>
        <taxon>Agaricomycetes</taxon>
        <taxon>Hymenochaetales</taxon>
        <taxon>Hymenochaetaceae</taxon>
        <taxon>Pyrrhoderma</taxon>
    </lineage>
</organism>
<comment type="caution">
    <text evidence="3">The sequence shown here is derived from an EMBL/GenBank/DDBJ whole genome shotgun (WGS) entry which is preliminary data.</text>
</comment>
<dbReference type="AlphaFoldDB" id="A0A286UWB4"/>
<feature type="region of interest" description="Disordered" evidence="1">
    <location>
        <begin position="226"/>
        <end position="245"/>
    </location>
</feature>
<dbReference type="GO" id="GO:0070880">
    <property type="term" value="P:fungal-type cell wall beta-glucan biosynthetic process"/>
    <property type="evidence" value="ECO:0007669"/>
    <property type="project" value="TreeGrafter"/>
</dbReference>
<dbReference type="InParanoid" id="A0A286UWB4"/>
<dbReference type="Pfam" id="PF24968">
    <property type="entry name" value="DUF7770"/>
    <property type="match status" value="1"/>
</dbReference>
<dbReference type="Proteomes" id="UP000217199">
    <property type="component" value="Unassembled WGS sequence"/>
</dbReference>
<name>A0A286UWB4_9AGAM</name>
<dbReference type="EMBL" id="NBII01000001">
    <property type="protein sequence ID" value="PAV23900.1"/>
    <property type="molecule type" value="Genomic_DNA"/>
</dbReference>
<evidence type="ECO:0000256" key="1">
    <source>
        <dbReference type="SAM" id="MobiDB-lite"/>
    </source>
</evidence>
<proteinExistence type="predicted"/>
<sequence>MTLECQDRENVSPLLRRVSGDGKSFPVIPLVKKTPVKLETKRKYYFRIDQQIRDEDYAQYEKGADTVPVEMTVTEKTYRHSEHSISESRITIPCSKDVEVTARQLMRVFIRNGRHRYLHTKNATGCLHYIQKLVEDVANQSIISKEDPNYIKLSVDNRCSGKRPSMGWLQSLFGGPSTSSANARRKMTLSTHDAFSLPTSSPVTASHPDAFTRRSPDMLEDGVLTPSTSSYAYPPATSPTTYDYPRTNGRLLASDSRQNSLLPLHNNAPLSPLSPPPPYPPLERTWARLQKWLAKEYPELGDTLNYGILPQDLEEIEMALGFALPNPVRESYLIADGQEAESSAGCSEGLFFGLTFLPLEDVLDEWRFWREVDSDPATGANAQLSQVMTSIPPGFVRKAYSQRGWIPLVTDKTGNYLGIDLSPDEKGSVGQVIVFGRDFDTKVVMWRGDGPAGWATWFSGFVDDLESGEGYELGQISDGSEGSEDDVGYESYFFDGSGRQKGEGGDDSGGGPRLNGEYRGWNVLEAWADKSVKRWRDAGLLPEVSAESSQKAKGTRHGLGVLNLASKSTPSDAEVPIPVLETNNPDEATPTIANNEFAEAGPSKVLPIISVTKPPAPHSRATSFDIDLERGRQLSMDEVEHPLSGATVAVKPPSPTTPTAVRRHNESVSTVKEATLVQIPLEEEPIPEKPADDLMNENESAAVPIAPIEPVTTPVSEQKPHTSLLVDEEPVASNSSDEKTLTDINPSETEKTMNDESAAPEETKEVDTKEVETKEVELKEVSKGSSDNGEEEELPEQTVRLVGGGGVVTVGPEPELEEDKADVASISSVTSARTSTDADGSKVKGKHAKKKSFGLKRISKLGGNDKRRSDSKESISLS</sequence>
<feature type="region of interest" description="Disordered" evidence="1">
    <location>
        <begin position="472"/>
        <end position="514"/>
    </location>
</feature>
<dbReference type="GO" id="GO:0043332">
    <property type="term" value="C:mating projection tip"/>
    <property type="evidence" value="ECO:0007669"/>
    <property type="project" value="TreeGrafter"/>
</dbReference>
<feature type="region of interest" description="Disordered" evidence="1">
    <location>
        <begin position="644"/>
        <end position="878"/>
    </location>
</feature>
<evidence type="ECO:0000313" key="4">
    <source>
        <dbReference type="Proteomes" id="UP000217199"/>
    </source>
</evidence>
<feature type="compositionally biased region" description="Basic and acidic residues" evidence="1">
    <location>
        <begin position="761"/>
        <end position="782"/>
    </location>
</feature>
<reference evidence="3 4" key="1">
    <citation type="journal article" date="2017" name="Mol. Ecol.">
        <title>Comparative and population genomic landscape of Phellinus noxius: A hypervariable fungus causing root rot in trees.</title>
        <authorList>
            <person name="Chung C.L."/>
            <person name="Lee T.J."/>
            <person name="Akiba M."/>
            <person name="Lee H.H."/>
            <person name="Kuo T.H."/>
            <person name="Liu D."/>
            <person name="Ke H.M."/>
            <person name="Yokoi T."/>
            <person name="Roa M.B."/>
            <person name="Lu M.J."/>
            <person name="Chang Y.Y."/>
            <person name="Ann P.J."/>
            <person name="Tsai J.N."/>
            <person name="Chen C.Y."/>
            <person name="Tzean S.S."/>
            <person name="Ota Y."/>
            <person name="Hattori T."/>
            <person name="Sahashi N."/>
            <person name="Liou R.F."/>
            <person name="Kikuchi T."/>
            <person name="Tsai I.J."/>
        </authorList>
    </citation>
    <scope>NUCLEOTIDE SEQUENCE [LARGE SCALE GENOMIC DNA]</scope>
    <source>
        <strain evidence="3 4">FFPRI411160</strain>
    </source>
</reference>
<evidence type="ECO:0000259" key="2">
    <source>
        <dbReference type="SMART" id="SM00860"/>
    </source>
</evidence>
<feature type="domain" description="Knr4/Smi1-like" evidence="2">
    <location>
        <begin position="307"/>
        <end position="530"/>
    </location>
</feature>
<keyword evidence="4" id="KW-1185">Reference proteome</keyword>
<dbReference type="InterPro" id="IPR018958">
    <property type="entry name" value="Knr4/Smi1-like_dom"/>
</dbReference>
<dbReference type="PANTHER" id="PTHR47432:SF1">
    <property type="entry name" value="CELL WALL ASSEMBLY REGULATOR SMI1"/>
    <property type="match status" value="1"/>
</dbReference>
<dbReference type="InterPro" id="IPR037883">
    <property type="entry name" value="Knr4/Smi1-like_sf"/>
</dbReference>
<accession>A0A286UWB4</accession>